<reference evidence="4 5" key="4">
    <citation type="journal article" date="2006" name="Nature">
        <title>The finished DNA sequence of human chromosome 12.</title>
        <authorList>
            <consortium name="Baylor College of Medicine Human Genome Sequencing Center Sequence Production Team"/>
            <person name="Scherer S.E."/>
            <person name="Muzny D.M."/>
            <person name="Buhay C.J."/>
            <person name="Chen R."/>
            <person name="Cree A."/>
            <person name="Ding Y."/>
            <person name="Dugan-Rocha S."/>
            <person name="Gill R."/>
            <person name="Gunaratne P."/>
            <person name="Harris R.A."/>
            <person name="Hawes A.C."/>
            <person name="Hernandez J."/>
            <person name="Hodgson A.V."/>
            <person name="Hume J."/>
            <person name="Jackson A."/>
            <person name="Khan Z.M."/>
            <person name="Kovar-Smith C."/>
            <person name="Lewis L.R."/>
            <person name="Lozado R.J."/>
            <person name="Metzker M.L."/>
            <person name="Milosavljevic A."/>
            <person name="Miner G.R."/>
            <person name="Montgomery K.T."/>
            <person name="Morgan M.B."/>
            <person name="Nazareth L.V."/>
            <person name="Scott G."/>
            <person name="Sodergren E."/>
            <person name="Song X.Z."/>
            <person name="Steffen D."/>
            <person name="Lovering R.C."/>
            <person name="Wheeler D.A."/>
            <person name="Worley K.C."/>
            <person name="Yuan Y."/>
            <person name="Zhang Z."/>
            <person name="Adams C.Q."/>
            <person name="Ansari-Lari M.A."/>
            <person name="Ayele M."/>
            <person name="Brown M.J."/>
            <person name="Chen G."/>
            <person name="Chen Z."/>
            <person name="Clerc-Blankenburg K.P."/>
            <person name="Davis C."/>
            <person name="Delgado O."/>
            <person name="Dinh H.H."/>
            <person name="Draper H."/>
            <person name="Gonzalez-Garay M.L."/>
            <person name="Havlak P."/>
            <person name="Jackson L.R."/>
            <person name="Jacob L.S."/>
            <person name="Kelly S.H."/>
            <person name="Li L."/>
            <person name="Li Z."/>
            <person name="Liu J."/>
            <person name="Liu W."/>
            <person name="Lu J."/>
            <person name="Maheshwari M."/>
            <person name="Nguyen B.V."/>
            <person name="Okwuonu G.O."/>
            <person name="Pasternak S."/>
            <person name="Perez L.M."/>
            <person name="Plopper F.J."/>
            <person name="Santibanez J."/>
            <person name="Shen H."/>
            <person name="Tabor P.E."/>
            <person name="Verduzco D."/>
            <person name="Waldron L."/>
            <person name="Wang Q."/>
            <person name="Williams G.A."/>
            <person name="Zhang J."/>
            <person name="Zhou J."/>
            <person name="Allen C.C."/>
            <person name="Amin A.G."/>
            <person name="Anyalebechi V."/>
            <person name="Bailey M."/>
            <person name="Barbaria J.A."/>
            <person name="Bimage K.E."/>
            <person name="Bryant N.P."/>
            <person name="Burch P.E."/>
            <person name="Burkett C.E."/>
            <person name="Burrell K.L."/>
            <person name="Calderon E."/>
            <person name="Cardenas V."/>
            <person name="Carter K."/>
            <person name="Casias K."/>
            <person name="Cavazos I."/>
            <person name="Cavazos S.R."/>
            <person name="Ceasar H."/>
            <person name="Chacko J."/>
            <person name="Chan S.N."/>
            <person name="Chavez D."/>
            <person name="Christopoulos C."/>
            <person name="Chu J."/>
            <person name="Cockrell R."/>
            <person name="Cox C.D."/>
            <person name="Dang M."/>
            <person name="Dathorne S.R."/>
            <person name="David R."/>
            <person name="Davis C.M."/>
            <person name="Davy-Carroll L."/>
            <person name="Deshazo D.R."/>
            <person name="Donlin J.E."/>
            <person name="D'Souza L."/>
            <person name="Eaves K.A."/>
            <person name="Egan A."/>
            <person name="Emery-Cohen A.J."/>
            <person name="Escotto M."/>
            <person name="Flagg N."/>
            <person name="Forbes L.D."/>
            <person name="Gabisi A.M."/>
            <person name="Garza M."/>
            <person name="Hamilton C."/>
            <person name="Henderson N."/>
            <person name="Hernandez O."/>
            <person name="Hines S."/>
            <person name="Hogues M.E."/>
            <person name="Huang M."/>
            <person name="Idlebird D.G."/>
            <person name="Johnson R."/>
            <person name="Jolivet A."/>
            <person name="Jones S."/>
            <person name="Kagan R."/>
            <person name="King L.M."/>
            <person name="Leal B."/>
            <person name="Lebow H."/>
            <person name="Lee S."/>
            <person name="LeVan J.M."/>
            <person name="Lewis L.C."/>
            <person name="London P."/>
            <person name="Lorensuhewa L.M."/>
            <person name="Loulseged H."/>
            <person name="Lovett D.A."/>
            <person name="Lucier A."/>
            <person name="Lucier R.L."/>
            <person name="Ma J."/>
            <person name="Madu R.C."/>
            <person name="Mapua P."/>
            <person name="Martindale A.D."/>
            <person name="Martinez E."/>
            <person name="Massey E."/>
            <person name="Mawhiney S."/>
            <person name="Meador M.G."/>
            <person name="Mendez S."/>
            <person name="Mercado C."/>
            <person name="Mercado I.C."/>
            <person name="Merritt C.E."/>
            <person name="Miner Z.L."/>
            <person name="Minja E."/>
            <person name="Mitchell T."/>
            <person name="Mohabbat F."/>
            <person name="Mohabbat K."/>
            <person name="Montgomery B."/>
            <person name="Moore N."/>
            <person name="Morris S."/>
            <person name="Munidasa M."/>
            <person name="Ngo R.N."/>
            <person name="Nguyen N.B."/>
            <person name="Nickerson E."/>
            <person name="Nwaokelemeh O.O."/>
            <person name="Nwokenkwo S."/>
            <person name="Obregon M."/>
            <person name="Oguh M."/>
            <person name="Oragunye N."/>
            <person name="Oviedo R.J."/>
            <person name="Parish B.J."/>
            <person name="Parker D.N."/>
            <person name="Parrish J."/>
            <person name="Parks K.L."/>
            <person name="Paul H.A."/>
            <person name="Payton B.A."/>
            <person name="Perez A."/>
            <person name="Perrin W."/>
            <person name="Pickens A."/>
            <person name="Primus E.L."/>
            <person name="Pu L.L."/>
            <person name="Puazo M."/>
            <person name="Quiles M.M."/>
            <person name="Quiroz J.B."/>
            <person name="Rabata D."/>
            <person name="Reeves K."/>
            <person name="Ruiz S.J."/>
            <person name="Shao H."/>
            <person name="Sisson I."/>
            <person name="Sonaike T."/>
            <person name="Sorelle R.P."/>
            <person name="Sutton A.E."/>
            <person name="Svatek A.F."/>
            <person name="Svetz L.A."/>
            <person name="Tamerisa K.S."/>
            <person name="Taylor T.R."/>
            <person name="Teague B."/>
            <person name="Thomas N."/>
            <person name="Thorn R.D."/>
            <person name="Trejos Z.Y."/>
            <person name="Trevino B.K."/>
            <person name="Ukegbu O.N."/>
            <person name="Urban J.B."/>
            <person name="Vasquez L.I."/>
            <person name="Vera V.A."/>
            <person name="Villasana D.M."/>
            <person name="Wang L."/>
            <person name="Ward-Moore S."/>
            <person name="Warren J.T."/>
            <person name="Wei X."/>
            <person name="White F."/>
            <person name="Williamson A.L."/>
            <person name="Wleczyk R."/>
            <person name="Wooden H.S."/>
            <person name="Wooden S.H."/>
            <person name="Yen J."/>
            <person name="Yoon L."/>
            <person name="Yoon V."/>
            <person name="Zorrilla S.E."/>
            <person name="Nelson D."/>
            <person name="Kucherlapati R."/>
            <person name="Weinstock G."/>
            <person name="Gibbs R.A."/>
            <person name="null."/>
        </authorList>
    </citation>
    <scope>NUCLEOTIDE SEQUENCE [LARGE SCALE GENOMIC DNA]</scope>
</reference>
<feature type="compositionally biased region" description="Basic and acidic residues" evidence="1">
    <location>
        <begin position="371"/>
        <end position="387"/>
    </location>
</feature>
<dbReference type="PANTHER" id="PTHR12752:SF3">
    <property type="entry name" value="PLECKSTRIN HOMOLOGY DOMAIN-CONTAINING FAMILY A MEMBER 5"/>
    <property type="match status" value="1"/>
</dbReference>
<dbReference type="SMR" id="B4DJX4"/>
<evidence type="ECO:0007829" key="14">
    <source>
        <dbReference type="PubMed" id="21406692"/>
    </source>
</evidence>
<dbReference type="OrthoDB" id="43122at2759"/>
<evidence type="ECO:0000313" key="5">
    <source>
        <dbReference type="Proteomes" id="UP000005640"/>
    </source>
</evidence>
<organism evidence="3">
    <name type="scientific">Homo sapiens</name>
    <name type="common">Human</name>
    <dbReference type="NCBI Taxonomy" id="9606"/>
    <lineage>
        <taxon>Eukaryota</taxon>
        <taxon>Metazoa</taxon>
        <taxon>Chordata</taxon>
        <taxon>Craniata</taxon>
        <taxon>Vertebrata</taxon>
        <taxon>Euteleostomi</taxon>
        <taxon>Mammalia</taxon>
        <taxon>Eutheria</taxon>
        <taxon>Euarchontoglires</taxon>
        <taxon>Primates</taxon>
        <taxon>Haplorrhini</taxon>
        <taxon>Catarrhini</taxon>
        <taxon>Hominidae</taxon>
        <taxon>Homo</taxon>
    </lineage>
</organism>
<dbReference type="CDD" id="cd13248">
    <property type="entry name" value="PH_PEPP1_2_3"/>
    <property type="match status" value="1"/>
</dbReference>
<dbReference type="SUPFAM" id="SSF50729">
    <property type="entry name" value="PH domain-like"/>
    <property type="match status" value="1"/>
</dbReference>
<feature type="region of interest" description="Disordered" evidence="1">
    <location>
        <begin position="31"/>
        <end position="58"/>
    </location>
</feature>
<evidence type="ECO:0007829" key="10">
    <source>
        <dbReference type="PubMed" id="18669648"/>
    </source>
</evidence>
<dbReference type="EMBL" id="AC091805">
    <property type="status" value="NOT_ANNOTATED_CDS"/>
    <property type="molecule type" value="Genomic_DNA"/>
</dbReference>
<dbReference type="EMBL" id="AC092828">
    <property type="status" value="NOT_ANNOTATED_CDS"/>
    <property type="molecule type" value="Genomic_DNA"/>
</dbReference>
<reference evidence="4" key="15">
    <citation type="submission" date="2025-05" db="UniProtKB">
        <authorList>
            <consortium name="Ensembl"/>
        </authorList>
    </citation>
    <scope>IDENTIFICATION</scope>
</reference>
<dbReference type="SMART" id="SM00233">
    <property type="entry name" value="PH"/>
    <property type="match status" value="1"/>
</dbReference>
<feature type="non-terminal residue" evidence="3">
    <location>
        <position position="977"/>
    </location>
</feature>
<evidence type="ECO:0007829" key="17">
    <source>
        <dbReference type="PubMed" id="28112733"/>
    </source>
</evidence>
<evidence type="ECO:0007829" key="7">
    <source>
        <dbReference type="ProteomicsDB" id="B4DJX4"/>
    </source>
</evidence>
<evidence type="ECO:0007829" key="13">
    <source>
        <dbReference type="PubMed" id="21269460"/>
    </source>
</evidence>
<evidence type="ECO:0007829" key="9">
    <source>
        <dbReference type="PubMed" id="18220336"/>
    </source>
</evidence>
<reference evidence="8" key="3">
    <citation type="journal article" date="2006" name="Cell">
        <title>Global, in vivo, and site-specific phosphorylation dynamics in signaling networks.</title>
        <authorList>
            <person name="Olsen J.V."/>
            <person name="Blagoev B."/>
            <person name="Gnad F."/>
            <person name="Macek B."/>
            <person name="Kumar C."/>
            <person name="Mortensen P."/>
            <person name="Mann M."/>
        </authorList>
    </citation>
    <scope>IDENTIFICATION BY MASS SPECTROMETRY [LARGE SCALE ANALYSIS]</scope>
</reference>
<dbReference type="Gene3D" id="2.30.29.30">
    <property type="entry name" value="Pleckstrin-homology domain (PH domain)/Phosphotyrosine-binding domain (PTB)"/>
    <property type="match status" value="1"/>
</dbReference>
<evidence type="ECO:0000256" key="1">
    <source>
        <dbReference type="SAM" id="MobiDB-lite"/>
    </source>
</evidence>
<dbReference type="InterPro" id="IPR011993">
    <property type="entry name" value="PH-like_dom_sf"/>
</dbReference>
<dbReference type="FunFam" id="2.30.29.30:FF:000083">
    <property type="entry name" value="Pleckstrin homology domain-containing family A member 5"/>
    <property type="match status" value="1"/>
</dbReference>
<feature type="compositionally biased region" description="Basic residues" evidence="1">
    <location>
        <begin position="39"/>
        <end position="48"/>
    </location>
</feature>
<dbReference type="ExpressionAtlas" id="B4DJX4">
    <property type="expression patterns" value="baseline and differential"/>
</dbReference>
<feature type="region of interest" description="Disordered" evidence="1">
    <location>
        <begin position="883"/>
        <end position="933"/>
    </location>
</feature>
<dbReference type="ProteomicsDB" id="4416"/>
<reference evidence="11" key="8">
    <citation type="journal article" date="2009" name="Anal. Chem.">
        <title>Lys-N and trypsin cover complementary parts of the phosphoproteome in a refined SCX-based approach.</title>
        <authorList>
            <person name="Gauci S."/>
            <person name="Helbig A.O."/>
            <person name="Slijper M."/>
            <person name="Krijgsveld J."/>
            <person name="Heck A.J."/>
            <person name="Mohammed S."/>
        </authorList>
    </citation>
    <scope>IDENTIFICATION BY MASS SPECTROMETRY [LARGE SCALE ANALYSIS]</scope>
</reference>
<dbReference type="InterPro" id="IPR057971">
    <property type="entry name" value="PKHA4-7_TBCA"/>
</dbReference>
<evidence type="ECO:0000259" key="2">
    <source>
        <dbReference type="PROSITE" id="PS50003"/>
    </source>
</evidence>
<dbReference type="Pfam" id="PF25541">
    <property type="entry name" value="TBCA_PH"/>
    <property type="match status" value="1"/>
</dbReference>
<dbReference type="PROSITE" id="PS50003">
    <property type="entry name" value="PH_DOMAIN"/>
    <property type="match status" value="1"/>
</dbReference>
<reference evidence="15" key="12">
    <citation type="journal article" date="2013" name="J. Proteome Res.">
        <title>Toward a comprehensive characterization of a human cancer cell phosphoproteome.</title>
        <authorList>
            <person name="Zhou H."/>
            <person name="Di Palma S."/>
            <person name="Preisinger C."/>
            <person name="Peng M."/>
            <person name="Polat A.N."/>
            <person name="Heck A.J."/>
            <person name="Mohammed S."/>
        </authorList>
    </citation>
    <scope>IDENTIFICATION BY MASS SPECTROMETRY [LARGE SCALE ANALYSIS]</scope>
</reference>
<dbReference type="HOGENOM" id="CLU_008216_1_0_1"/>
<reference evidence="13" key="10">
    <citation type="journal article" date="2011" name="BMC Syst. Biol.">
        <title>Initial characterization of the human central proteome.</title>
        <authorList>
            <person name="Burkard T.R."/>
            <person name="Planyavsky M."/>
            <person name="Kaupe I."/>
            <person name="Breitwieser F.P."/>
            <person name="Burckstummer T."/>
            <person name="Bennett K.L."/>
            <person name="Superti-Furga G."/>
            <person name="Colinge J."/>
        </authorList>
    </citation>
    <scope>IDENTIFICATION BY MASS SPECTROMETRY [LARGE SCALE ANALYSIS]</scope>
</reference>
<dbReference type="GO" id="GO:0005654">
    <property type="term" value="C:nucleoplasm"/>
    <property type="evidence" value="ECO:0000314"/>
    <property type="project" value="HPA"/>
</dbReference>
<dbReference type="AlphaFoldDB" id="B4DJX4"/>
<reference evidence="4" key="1">
    <citation type="journal article" date="2001" name="Nature">
        <title>Initial sequencing and analysis of the human genome.</title>
        <authorList>
            <consortium name="International Human Genome Sequencing Consortium"/>
            <person name="Lander E.S."/>
            <person name="Linton L.M."/>
            <person name="Birren B."/>
            <person name="Nusbaum C."/>
            <person name="Zody M.C."/>
            <person name="Baldwin J."/>
            <person name="Devon K."/>
            <person name="Dewar K."/>
            <person name="Doyle M."/>
            <person name="FitzHugh W."/>
            <person name="Funke R."/>
            <person name="Gage D."/>
            <person name="Harris K."/>
            <person name="Heaford A."/>
            <person name="Howland J."/>
            <person name="Kann L."/>
            <person name="Lehoczky J."/>
            <person name="LeVine R."/>
            <person name="McEwan P."/>
            <person name="McKernan K."/>
            <person name="Meldrim J."/>
            <person name="Mesirov J.P."/>
            <person name="Miranda C."/>
            <person name="Morris W."/>
            <person name="Naylor J."/>
            <person name="Raymond C."/>
            <person name="Rosetti M."/>
            <person name="Santos R."/>
            <person name="Sheridan A."/>
            <person name="Sougnez C."/>
            <person name="Stange-Thomann N."/>
            <person name="Stojanovic N."/>
            <person name="Subramanian A."/>
            <person name="Wyman D."/>
            <person name="Rogers J."/>
            <person name="Sulston J."/>
            <person name="Ainscough R."/>
            <person name="Beck S."/>
            <person name="Bentley D."/>
            <person name="Burton J."/>
            <person name="Clee C."/>
            <person name="Carter N."/>
            <person name="Coulson A."/>
            <person name="Deadman R."/>
            <person name="Deloukas P."/>
            <person name="Dunham A."/>
            <person name="Dunham I."/>
            <person name="Durbin R."/>
            <person name="French L."/>
            <person name="Grafham D."/>
            <person name="Gregory S."/>
            <person name="Hubbard T."/>
            <person name="Humphray S."/>
            <person name="Hunt A."/>
            <person name="Jones M."/>
            <person name="Lloyd C."/>
            <person name="McMurray A."/>
            <person name="Matthews L."/>
            <person name="Mercer S."/>
            <person name="Milne S."/>
            <person name="Mullikin J.C."/>
            <person name="Mungall A."/>
            <person name="Plumb R."/>
            <person name="Ross M."/>
            <person name="Shownkeen R."/>
            <person name="Sims S."/>
            <person name="Waterston R.H."/>
            <person name="Wilson R.K."/>
            <person name="Hillier L.W."/>
            <person name="McPherson J.D."/>
            <person name="Marra M.A."/>
            <person name="Mardis E.R."/>
            <person name="Fulton L.A."/>
            <person name="Chinwalla A.T."/>
            <person name="Pepin K.H."/>
            <person name="Gish W.R."/>
            <person name="Chissoe S.L."/>
            <person name="Wendl M.C."/>
            <person name="Delehaunty K.D."/>
            <person name="Miner T.L."/>
            <person name="Delehaunty A."/>
            <person name="Kramer J.B."/>
            <person name="Cook L.L."/>
            <person name="Fulton R.S."/>
            <person name="Johnson D.L."/>
            <person name="Minx P.J."/>
            <person name="Clifton S.W."/>
            <person name="Hawkins T."/>
            <person name="Branscomb E."/>
            <person name="Predki P."/>
            <person name="Richardson P."/>
            <person name="Wenning S."/>
            <person name="Slezak T."/>
            <person name="Doggett N."/>
            <person name="Cheng J.F."/>
            <person name="Olsen A."/>
            <person name="Lucas S."/>
            <person name="Elkin C."/>
            <person name="Uberbacher E."/>
            <person name="Frazier M."/>
            <person name="Gibbs R.A."/>
            <person name="Muzny D.M."/>
            <person name="Scherer S.E."/>
            <person name="Bouck J.B."/>
            <person name="Sodergren E.J."/>
            <person name="Worley K.C."/>
            <person name="Rives C.M."/>
            <person name="Gorrell J.H."/>
            <person name="Metzker M.L."/>
            <person name="Naylor S.L."/>
            <person name="Kucherlapati R.S."/>
            <person name="Nelson D.L."/>
            <person name="Weinstock G.M."/>
            <person name="Sakaki Y."/>
            <person name="Fujiyama A."/>
            <person name="Hattori M."/>
            <person name="Yada T."/>
            <person name="Toyoda A."/>
            <person name="Itoh T."/>
            <person name="Kawagoe C."/>
            <person name="Watanabe H."/>
            <person name="Totoki Y."/>
            <person name="Taylor T."/>
            <person name="Weissenbach J."/>
            <person name="Heilig R."/>
            <person name="Saurin W."/>
            <person name="Artiguenave F."/>
            <person name="Brottier P."/>
            <person name="Bruls T."/>
            <person name="Pelletier E."/>
            <person name="Robert C."/>
            <person name="Wincker P."/>
            <person name="Smith D.R."/>
            <person name="Doucette-Stamm L."/>
            <person name="Rubenfield M."/>
            <person name="Weinstock K."/>
            <person name="Lee H.M."/>
            <person name="Dubois J."/>
            <person name="Rosenthal A."/>
            <person name="Platzer M."/>
            <person name="Nyakatura G."/>
            <person name="Taudien S."/>
            <person name="Rump A."/>
            <person name="Yang H."/>
            <person name="Yu J."/>
            <person name="Wang J."/>
            <person name="Huang G."/>
            <person name="Gu J."/>
            <person name="Hood L."/>
            <person name="Rowen L."/>
            <person name="Madan A."/>
            <person name="Qin S."/>
            <person name="Davis R.W."/>
            <person name="Federspiel N.A."/>
            <person name="Abola A.P."/>
            <person name="Proctor M.J."/>
            <person name="Myers R.M."/>
            <person name="Schmutz J."/>
            <person name="Dickson M."/>
            <person name="Grimwood J."/>
            <person name="Cox D.R."/>
            <person name="Olson M.V."/>
            <person name="Kaul R."/>
            <person name="Raymond C."/>
            <person name="Shimizu N."/>
            <person name="Kawasaki K."/>
            <person name="Minoshima S."/>
            <person name="Evans G.A."/>
            <person name="Athanasiou M."/>
            <person name="Schultz R."/>
            <person name="Roe B.A."/>
            <person name="Chen F."/>
            <person name="Pan H."/>
            <person name="Ramser J."/>
            <person name="Lehrach H."/>
            <person name="Reinhardt R."/>
            <person name="McCombie W.R."/>
            <person name="de la Bastide M."/>
            <person name="Dedhia N."/>
            <person name="Blocker H."/>
            <person name="Hornischer K."/>
            <person name="Nordsiek G."/>
            <person name="Agarwala R."/>
            <person name="Aravind L."/>
            <person name="Bailey J.A."/>
            <person name="Bateman A."/>
            <person name="Batzoglou S."/>
            <person name="Birney E."/>
            <person name="Bork P."/>
            <person name="Brown D.G."/>
            <person name="Burge C.B."/>
            <person name="Cerutti L."/>
            <person name="Chen H.C."/>
            <person name="Church D."/>
            <person name="Clamp M."/>
            <person name="Copley R.R."/>
            <person name="Doerks T."/>
            <person name="Eddy S.R."/>
            <person name="Eichler E.E."/>
            <person name="Furey T.S."/>
            <person name="Galagan J."/>
            <person name="Gilbert J.G."/>
            <person name="Harmon C."/>
            <person name="Hayashizaki Y."/>
            <person name="Haussler D."/>
            <person name="Hermjakob H."/>
            <person name="Hokamp K."/>
            <person name="Jang W."/>
            <person name="Johnson L.S."/>
            <person name="Jones T.A."/>
            <person name="Kasif S."/>
            <person name="Kaspryzk A."/>
            <person name="Kennedy S."/>
            <person name="Kent W.J."/>
            <person name="Kitts P."/>
            <person name="Koonin E.V."/>
            <person name="Korf I."/>
            <person name="Kulp D."/>
            <person name="Lancet D."/>
            <person name="Lowe T.M."/>
            <person name="McLysaght A."/>
            <person name="Mikkelsen T."/>
            <person name="Moran J.V."/>
            <person name="Mulder N."/>
            <person name="Pollara V.J."/>
            <person name="Ponting C.P."/>
            <person name="Schuler G."/>
            <person name="Schultz J."/>
            <person name="Slater G."/>
            <person name="Smit A.F."/>
            <person name="Stupka E."/>
            <person name="Szustakowski J."/>
            <person name="Thierry-Mieg D."/>
            <person name="Thierry-Mieg J."/>
            <person name="Wagner L."/>
            <person name="Wallis J."/>
            <person name="Wheeler R."/>
            <person name="Williams A."/>
            <person name="Wolf Y.I."/>
            <person name="Wolfe K.H."/>
            <person name="Yang S.P."/>
            <person name="Yeh R.F."/>
            <person name="Collins F."/>
            <person name="Guyer M.S."/>
            <person name="Peterson J."/>
            <person name="Felsenfeld A."/>
            <person name="Wetterstrand K.A."/>
            <person name="Patrinos A."/>
            <person name="Morgan M.J."/>
            <person name="de Jong P."/>
            <person name="Catanese J.J."/>
            <person name="Osoegawa K."/>
            <person name="Shizuya H."/>
            <person name="Choi S."/>
            <person name="Chen Y.J."/>
        </authorList>
    </citation>
    <scope>NUCLEOTIDE SEQUENCE [LARGE SCALE GENOMIC DNA]</scope>
</reference>
<dbReference type="GO" id="GO:0005829">
    <property type="term" value="C:cytosol"/>
    <property type="evidence" value="ECO:0000314"/>
    <property type="project" value="HPA"/>
</dbReference>
<dbReference type="Proteomes" id="UP000005640">
    <property type="component" value="Chromosome 12"/>
</dbReference>
<reference evidence="9" key="6">
    <citation type="journal article" date="2008" name="J. Proteome Res.">
        <title>Combining protein-based IMAC, peptide-based IMAC, and MudPIT for efficient phosphoproteomic analysis.</title>
        <authorList>
            <person name="Cantin G.T."/>
            <person name="Yi W."/>
            <person name="Lu B."/>
            <person name="Park S.K."/>
            <person name="Xu T."/>
            <person name="Lee J.D."/>
            <person name="Yates J.R."/>
        </authorList>
    </citation>
    <scope>IDENTIFICATION BY MASS SPECTROMETRY [LARGE SCALE ANALYSIS]</scope>
</reference>
<dbReference type="GeneTree" id="ENSGT00940000155728"/>
<dbReference type="InterPro" id="IPR040392">
    <property type="entry name" value="PKHA4-7_PH"/>
</dbReference>
<evidence type="ECO:0000313" key="3">
    <source>
        <dbReference type="EMBL" id="BAG58986.1"/>
    </source>
</evidence>
<evidence type="ECO:0007829" key="15">
    <source>
        <dbReference type="PubMed" id="23186163"/>
    </source>
</evidence>
<name>B4DJX4_HUMAN</name>
<sequence>MTSEEKKERPISMINEASNYNVTSDYAVHPMSPVGRTSRASKKVHNFGKRSNSIKRNPNAPVVRRGWLYKQDSTGMKLWKKRWFVLSDLCLFYYRDEKEEGILGSILLPSFQIALLTSEDHINRKYAFKAAHPNMRTYYFCTDTGKEMELWMKAMLDAALVQTEPVKRVDKITSENAPTKETNNIPNHRVLIKPEIQNNQKNKEMSKIEEKKALEAEKYGFQKDGQDRPLTKINSVKLNSLPSEYESGSACPAQTVHYRPINLSSSENKIVNVSLADLRGGNRPNTGPLYTEADRVIQRTNSMQQLEQWIKIQKGRGHEEETRGVISYQTLPRNMPSHRAQIMARYPEGYRTLPRNSKTRPESICSVTPSTHDKTLGPGAEEKRRSMRDDTMWQLYEWQQRQFYNKQSTLPRHSTLSSPKTMVNISDQTMHSIPTSPSHGSIAAYQGYSPQRTYRSEVSSPIQRGDVTIDRRHRAHHPKHVYVPDRRSVPAGLTLQSVSPQSLQGKTLSQDEGRGTLYKYRPEEVDIDAKLSRLCEQDKVVHALEEKLQQLHKEKYTLEQALLSASQEIEMHADNPAAIQTVVLQRDDLQNGLLSTCRELSRATAELERAWREYDKLEYDVTVTRNQMQEQLDHLGEVQTESAGIQRAQIQKELWRIQDVMEGLSKHKQQRGTTEIGMIGSKPFSTVKYKNEEEEVVPPRPPLPRSYDFTEQPPIIPPLPSDSSSLLCYSRGPVHLPEEKKMYQVQGYPRNGSHCGPDYRLYKSEPELTTVAEVDESNGEEKSEPVSEIETSVVKGSHFPVGVVPPRAKSPTPESSTIASYVTLRKTKKMMDLRTERPRSAVEQLCLAESTRPRMTVEEQMERIRRHQQACLREKKKGLNVIGASDQSPLQSPSNLRDNPFRTTQTRRRDDKELDTAIRENDVKPDHETPATEIVQLKETEPQNVDFSKELKKTENISYEMLFEPEPNGVNSVEMMD</sequence>
<feature type="compositionally biased region" description="Basic and acidic residues" evidence="1">
    <location>
        <begin position="907"/>
        <end position="933"/>
    </location>
</feature>
<proteinExistence type="evidence at protein level"/>
<dbReference type="VEuPathDB" id="HostDB:ENSG00000052126"/>
<reference evidence="14" key="11">
    <citation type="journal article" date="2011" name="Sci. Signal.">
        <title>System-wide temporal characterization of the proteome and phosphoproteome of human embryonic stem cell differentiation.</title>
        <authorList>
            <person name="Rigbolt K.T."/>
            <person name="Prokhorova T.A."/>
            <person name="Akimov V."/>
            <person name="Henningsen J."/>
            <person name="Johansen P.T."/>
            <person name="Kratchmarova I."/>
            <person name="Kassem M."/>
            <person name="Mann M."/>
            <person name="Olsen J.V."/>
            <person name="Blagoev B."/>
        </authorList>
    </citation>
    <scope>IDENTIFICATION BY MASS SPECTROMETRY [LARGE SCALE ANALYSIS]</scope>
</reference>
<dbReference type="InterPro" id="IPR001849">
    <property type="entry name" value="PH_domain"/>
</dbReference>
<dbReference type="OpenTargets" id="ENSG00000052126"/>
<protein>
    <submittedName>
        <fullName evidence="4">Pleckstrin homology domain containing A5</fullName>
    </submittedName>
    <submittedName>
        <fullName evidence="3">cDNA FLJ59284, highly similar to Pleckstrin homology domain-containing family A member 5</fullName>
    </submittedName>
</protein>
<keyword evidence="6 7" id="KW-1267">Proteomics identification</keyword>
<evidence type="ECO:0007829" key="6">
    <source>
        <dbReference type="PeptideAtlas" id="B4DJX4"/>
    </source>
</evidence>
<dbReference type="EMBL" id="AK296277">
    <property type="protein sequence ID" value="BAG58986.1"/>
    <property type="molecule type" value="mRNA"/>
</dbReference>
<reference evidence="10" key="7">
    <citation type="journal article" date="2008" name="Proc. Natl. Acad. Sci. U.S.A.">
        <title>A quantitative atlas of mitotic phosphorylation.</title>
        <authorList>
            <person name="Dephoure N."/>
            <person name="Zhou C."/>
            <person name="Villen J."/>
            <person name="Beausoleil S.A."/>
            <person name="Bakalarski C.E."/>
            <person name="Elledge S.J."/>
            <person name="Gygi S.P."/>
        </authorList>
    </citation>
    <scope>IDENTIFICATION BY MASS SPECTROMETRY [LARGE SCALE ANALYSIS]</scope>
</reference>
<dbReference type="Pfam" id="PF00169">
    <property type="entry name" value="PH"/>
    <property type="match status" value="1"/>
</dbReference>
<feature type="region of interest" description="Disordered" evidence="1">
    <location>
        <begin position="351"/>
        <end position="387"/>
    </location>
</feature>
<reference evidence="17" key="14">
    <citation type="journal article" date="2017" name="Nat. Struct. Mol. Biol.">
        <title>Site-specific mapping of the human SUMO proteome reveals co-modification with phosphorylation.</title>
        <authorList>
            <person name="Hendriks I.A."/>
            <person name="Lyon D."/>
            <person name="Young C."/>
            <person name="Jensen L.J."/>
            <person name="Vertegaal A.C."/>
            <person name="Nielsen M.L."/>
        </authorList>
    </citation>
    <scope>IDENTIFICATION BY MASS SPECTROMETRY [LARGE SCALE ANALYSIS]</scope>
</reference>
<dbReference type="EMBL" id="AC087314">
    <property type="status" value="NOT_ANNOTATED_CDS"/>
    <property type="molecule type" value="Genomic_DNA"/>
</dbReference>
<dbReference type="Ensembl" id="ENST00000536974.5">
    <property type="protein sequence ID" value="ENSP00000440371.1"/>
    <property type="gene ID" value="ENSG00000052126.17"/>
</dbReference>
<dbReference type="PANTHER" id="PTHR12752">
    <property type="entry name" value="PHOSPHOINOSITOL 3-PHOSPHATE-BINDING PROTEIN"/>
    <property type="match status" value="1"/>
</dbReference>
<evidence type="ECO:0007829" key="16">
    <source>
        <dbReference type="PubMed" id="24275569"/>
    </source>
</evidence>
<dbReference type="EMBL" id="AC024902">
    <property type="status" value="NOT_ANNOTATED_CDS"/>
    <property type="molecule type" value="Genomic_DNA"/>
</dbReference>
<evidence type="ECO:0000313" key="4">
    <source>
        <dbReference type="Ensembl" id="ENSP00000440371.1"/>
    </source>
</evidence>
<dbReference type="ChiTaRS" id="PLEKHA5">
    <property type="organism name" value="human"/>
</dbReference>
<feature type="compositionally biased region" description="Polar residues" evidence="1">
    <location>
        <begin position="885"/>
        <end position="904"/>
    </location>
</feature>
<reference evidence="3" key="5">
    <citation type="submission" date="2007-10" db="EMBL/GenBank/DDBJ databases">
        <title>NEDO human cDNA sequencing project focused on splicing variants.</title>
        <authorList>
            <person name="Wakamatsu A."/>
            <person name="Yamamoto J."/>
            <person name="Kimura K."/>
            <person name="Ishii S."/>
            <person name="Watanabe K."/>
            <person name="Sugiyama A."/>
            <person name="Murakawa K."/>
            <person name="Kaida T."/>
            <person name="Tsuchiya K."/>
            <person name="Fukuzumi Y."/>
            <person name="Kumagai A."/>
            <person name="Oishi Y."/>
            <person name="Yamamoto S."/>
            <person name="Ono Y."/>
            <person name="Komori Y."/>
            <person name="Yamazaki M."/>
            <person name="Kisu Y."/>
            <person name="Nishikawa T."/>
            <person name="Sugano S."/>
            <person name="Nomura N."/>
            <person name="Isogai T."/>
        </authorList>
    </citation>
    <scope>NUCLEOTIDE SEQUENCE</scope>
    <source>
        <tissue evidence="3">Thalamus</tissue>
    </source>
</reference>
<dbReference type="PaxDb" id="9606-ENSP00000404296"/>
<dbReference type="HGNC" id="HGNC:30036">
    <property type="gene designation" value="PLEKHA5"/>
</dbReference>
<accession>B4DJX4</accession>
<reference evidence="12" key="9">
    <citation type="journal article" date="2009" name="Sci. Signal.">
        <title>Quantitative phosphoproteomic analysis of T cell receptor signaling reveals system-wide modulation of protein-protein interactions.</title>
        <authorList>
            <person name="Mayya V."/>
            <person name="Lundgren D.H."/>
            <person name="Hwang S.I."/>
            <person name="Rezaul K."/>
            <person name="Wu L."/>
            <person name="Eng J.K."/>
            <person name="Rodionov V."/>
            <person name="Han D.K."/>
        </authorList>
    </citation>
    <scope>IDENTIFICATION BY MASS SPECTROMETRY [LARGE SCALE ANALYSIS]</scope>
</reference>
<keyword evidence="5" id="KW-1185">Reference proteome</keyword>
<dbReference type="Antibodypedia" id="23890">
    <property type="antibodies" value="87 antibodies from 26 providers"/>
</dbReference>
<reference evidence="16" key="13">
    <citation type="journal article" date="2014" name="J. Proteomics">
        <title>An enzyme assisted RP-RPLC approach for in-depth analysis of human liver phosphoproteome.</title>
        <authorList>
            <person name="Bian Y."/>
            <person name="Song C."/>
            <person name="Cheng K."/>
            <person name="Dong M."/>
            <person name="Wang F."/>
            <person name="Huang J."/>
            <person name="Sun D."/>
            <person name="Wang L."/>
            <person name="Ye M."/>
            <person name="Zou H."/>
        </authorList>
    </citation>
    <scope>IDENTIFICATION BY MASS SPECTROMETRY [LARGE SCALE ANALYSIS]</scope>
</reference>
<dbReference type="Bgee" id="ENSG00000052126">
    <property type="expression patterns" value="Expressed in mucosa of paranasal sinus and 204 other cell types or tissues"/>
</dbReference>
<evidence type="ECO:0007829" key="8">
    <source>
        <dbReference type="PubMed" id="17081983"/>
    </source>
</evidence>
<evidence type="ECO:0007829" key="12">
    <source>
        <dbReference type="PubMed" id="19690332"/>
    </source>
</evidence>
<evidence type="ECO:0007829" key="11">
    <source>
        <dbReference type="PubMed" id="19413330"/>
    </source>
</evidence>
<gene>
    <name evidence="4" type="primary">PLEKHA5</name>
</gene>
<dbReference type="UCSC" id="uc058lsm.1">
    <property type="organism name" value="human"/>
</dbReference>
<feature type="domain" description="PH" evidence="2">
    <location>
        <begin position="61"/>
        <end position="160"/>
    </location>
</feature>
<reference evidence="4" key="2">
    <citation type="journal article" date="2004" name="Nature">
        <title>Finishing the euchromatic sequence of the human genome.</title>
        <authorList>
            <consortium name="International Human Genome Sequencing Consortium"/>
        </authorList>
    </citation>
    <scope>NUCLEOTIDE SEQUENCE [LARGE SCALE GENOMIC DNA]</scope>
</reference>